<keyword evidence="2" id="KW-1185">Reference proteome</keyword>
<organism evidence="1 2">
    <name type="scientific">Pseudomonas neuropathica</name>
    <dbReference type="NCBI Taxonomy" id="2730425"/>
    <lineage>
        <taxon>Bacteria</taxon>
        <taxon>Pseudomonadati</taxon>
        <taxon>Pseudomonadota</taxon>
        <taxon>Gammaproteobacteria</taxon>
        <taxon>Pseudomonadales</taxon>
        <taxon>Pseudomonadaceae</taxon>
        <taxon>Pseudomonas</taxon>
    </lineage>
</organism>
<proteinExistence type="predicted"/>
<evidence type="ECO:0000313" key="1">
    <source>
        <dbReference type="EMBL" id="MFK9080973.1"/>
    </source>
</evidence>
<evidence type="ECO:0000313" key="2">
    <source>
        <dbReference type="Proteomes" id="UP001622950"/>
    </source>
</evidence>
<dbReference type="Proteomes" id="UP001622950">
    <property type="component" value="Unassembled WGS sequence"/>
</dbReference>
<name>A0ACC7MTB7_9PSED</name>
<reference evidence="1" key="1">
    <citation type="submission" date="2024-11" db="EMBL/GenBank/DDBJ databases">
        <authorList>
            <person name="Lucas J.A."/>
        </authorList>
    </citation>
    <scope>NUCLEOTIDE SEQUENCE</scope>
    <source>
        <strain evidence="1">Z 8.8</strain>
    </source>
</reference>
<gene>
    <name evidence="1" type="ORF">ACJEBM_09850</name>
</gene>
<sequence length="261" mass="27998">MFSNHSLAWKGLWLAAWMPCALSAATDSAGPSTFNSSYSFASTTHNSETKMVTEQTLTAKELAVASIGASMATGDMPRLRDALNRGLDAGLTISECKEILVQLYAYAGFPRSLNALSQLMSLLQEREARGVHDEPGREPGPVPSGHALLELGTDNQTRLVGAPVSGPLFEFAPAIDQFLKVHLFGDIFARDNLDWATRELATVGALAAMPGLAPQLESHLKISMNVGLTAQQLNQVASELKHRGDQDAAERIVSALEKIRG</sequence>
<dbReference type="EMBL" id="JBJHQE010000013">
    <property type="protein sequence ID" value="MFK9080973.1"/>
    <property type="molecule type" value="Genomic_DNA"/>
</dbReference>
<accession>A0ACC7MTB7</accession>
<comment type="caution">
    <text evidence="1">The sequence shown here is derived from an EMBL/GenBank/DDBJ whole genome shotgun (WGS) entry which is preliminary data.</text>
</comment>
<protein>
    <submittedName>
        <fullName evidence="1">Carboxymuconolactone decarboxylase family protein</fullName>
    </submittedName>
</protein>